<dbReference type="Proteomes" id="UP001296104">
    <property type="component" value="Unassembled WGS sequence"/>
</dbReference>
<gene>
    <name evidence="3" type="ORF">LECACI_7A007092</name>
</gene>
<evidence type="ECO:0000259" key="2">
    <source>
        <dbReference type="Pfam" id="PF03364"/>
    </source>
</evidence>
<feature type="region of interest" description="Disordered" evidence="1">
    <location>
        <begin position="168"/>
        <end position="209"/>
    </location>
</feature>
<sequence length="209" mass="22789">MASFLSAPSTRRLSHTSTIPYSPNVTFAALTDISSYHQATSLIHSSSTTARDAQNNNLPKTAKLHIGYPPLGLTETWNCSVKCNKREGTIEIKREGESSVLEKSEMRWAVVPAEGGRASQLRVELQVKFKSAMVDSMFYMMEGYVAQTTLERFTGLVKARDEKEKKEAAAAALKKKAAPPPVAIKRVPKKLEVRSPPGAASGKQKSPAV</sequence>
<accession>A0AAI8Z3P8</accession>
<feature type="domain" description="Coenzyme Q-binding protein COQ10 START" evidence="2">
    <location>
        <begin position="19"/>
        <end position="154"/>
    </location>
</feature>
<reference evidence="3" key="1">
    <citation type="submission" date="2023-11" db="EMBL/GenBank/DDBJ databases">
        <authorList>
            <person name="Alioto T."/>
            <person name="Alioto T."/>
            <person name="Gomez Garrido J."/>
        </authorList>
    </citation>
    <scope>NUCLEOTIDE SEQUENCE</scope>
</reference>
<evidence type="ECO:0000313" key="4">
    <source>
        <dbReference type="Proteomes" id="UP001296104"/>
    </source>
</evidence>
<dbReference type="InterPro" id="IPR005031">
    <property type="entry name" value="COQ10_START"/>
</dbReference>
<organism evidence="3 4">
    <name type="scientific">Lecanosticta acicola</name>
    <dbReference type="NCBI Taxonomy" id="111012"/>
    <lineage>
        <taxon>Eukaryota</taxon>
        <taxon>Fungi</taxon>
        <taxon>Dikarya</taxon>
        <taxon>Ascomycota</taxon>
        <taxon>Pezizomycotina</taxon>
        <taxon>Dothideomycetes</taxon>
        <taxon>Dothideomycetidae</taxon>
        <taxon>Mycosphaerellales</taxon>
        <taxon>Mycosphaerellaceae</taxon>
        <taxon>Lecanosticta</taxon>
    </lineage>
</organism>
<dbReference type="InterPro" id="IPR023393">
    <property type="entry name" value="START-like_dom_sf"/>
</dbReference>
<dbReference type="Pfam" id="PF03364">
    <property type="entry name" value="Polyketide_cyc"/>
    <property type="match status" value="1"/>
</dbReference>
<protein>
    <recommendedName>
        <fullName evidence="2">Coenzyme Q-binding protein COQ10 START domain-containing protein</fullName>
    </recommendedName>
</protein>
<evidence type="ECO:0000313" key="3">
    <source>
        <dbReference type="EMBL" id="CAK4031934.1"/>
    </source>
</evidence>
<evidence type="ECO:0000256" key="1">
    <source>
        <dbReference type="SAM" id="MobiDB-lite"/>
    </source>
</evidence>
<keyword evidence="4" id="KW-1185">Reference proteome</keyword>
<comment type="caution">
    <text evidence="3">The sequence shown here is derived from an EMBL/GenBank/DDBJ whole genome shotgun (WGS) entry which is preliminary data.</text>
</comment>
<dbReference type="AlphaFoldDB" id="A0AAI8Z3P8"/>
<dbReference type="Gene3D" id="3.30.530.20">
    <property type="match status" value="1"/>
</dbReference>
<dbReference type="EMBL" id="CAVMBE010000055">
    <property type="protein sequence ID" value="CAK4031934.1"/>
    <property type="molecule type" value="Genomic_DNA"/>
</dbReference>
<proteinExistence type="predicted"/>
<dbReference type="SUPFAM" id="SSF55961">
    <property type="entry name" value="Bet v1-like"/>
    <property type="match status" value="1"/>
</dbReference>
<name>A0AAI8Z3P8_9PEZI</name>